<keyword evidence="4" id="KW-1185">Reference proteome</keyword>
<dbReference type="SUPFAM" id="SSF81383">
    <property type="entry name" value="F-box domain"/>
    <property type="match status" value="1"/>
</dbReference>
<protein>
    <submittedName>
        <fullName evidence="2">F-box domain-containing protein</fullName>
    </submittedName>
    <submittedName>
        <fullName evidence="3">Putative F-box domain, Leucine-rich repeat domain, L domain-like protein</fullName>
    </submittedName>
</protein>
<dbReference type="PANTHER" id="PTHR34223:SF101">
    <property type="entry name" value="F-BOX DOMAIN-CONTAINING PROTEIN"/>
    <property type="match status" value="1"/>
</dbReference>
<dbReference type="SUPFAM" id="SSF52058">
    <property type="entry name" value="L domain-like"/>
    <property type="match status" value="1"/>
</dbReference>
<reference evidence="2" key="3">
    <citation type="submission" date="2020-06" db="EMBL/GenBank/DDBJ databases">
        <title>Helianthus annuus Genome sequencing and assembly Release 2.</title>
        <authorList>
            <person name="Gouzy J."/>
            <person name="Langlade N."/>
            <person name="Munos S."/>
        </authorList>
    </citation>
    <scope>NUCLEOTIDE SEQUENCE</scope>
    <source>
        <tissue evidence="2">Leaves</tissue>
    </source>
</reference>
<evidence type="ECO:0000313" key="4">
    <source>
        <dbReference type="Proteomes" id="UP000215914"/>
    </source>
</evidence>
<dbReference type="EMBL" id="CM007897">
    <property type="protein sequence ID" value="OTG19259.1"/>
    <property type="molecule type" value="Genomic_DNA"/>
</dbReference>
<dbReference type="OrthoDB" id="1848700at2759"/>
<gene>
    <name evidence="3" type="ORF">HannXRQ_Chr08g0232091</name>
    <name evidence="2" type="ORF">HanXRQr2_Chr01g0021111</name>
</gene>
<sequence>MGVKKLRTETETTLDSLPEIPLLEILSYLDAKHAVETSMISRSWSFLWTLVPDLNFSSDSFKQLHVFDNFVIKVLSNRQPVQLRRLTFKRGGTCNAQMVKKVFDYAFLHGVKELEASIGYTIYNQGIWMWPIWSSDSLTSLKLVSKYAAGCPFLQPRSGSFKNLTSLHLVWVIIRDLDPFSGFPELDKLRLVRCYLATNGQALNVHALQLSEFTFVYCSQDVGHCEFTTPKLRYFKWKGSGLPQLKAHFPVLDTGVINSNGRSSRKNQEKMEFDNLLMMFDTLQAAKSITLSAHVVRLLALFPVNGIRCSPFRDLRFLKLDFKVHHIYIETDSKLFFSETLQLVPGVKAYLLHKSPDAKCTIINYLKEESPCSKEYV</sequence>
<dbReference type="AlphaFoldDB" id="A0A251U839"/>
<name>A0A251U839_HELAN</name>
<organism evidence="3 4">
    <name type="scientific">Helianthus annuus</name>
    <name type="common">Common sunflower</name>
    <dbReference type="NCBI Taxonomy" id="4232"/>
    <lineage>
        <taxon>Eukaryota</taxon>
        <taxon>Viridiplantae</taxon>
        <taxon>Streptophyta</taxon>
        <taxon>Embryophyta</taxon>
        <taxon>Tracheophyta</taxon>
        <taxon>Spermatophyta</taxon>
        <taxon>Magnoliopsida</taxon>
        <taxon>eudicotyledons</taxon>
        <taxon>Gunneridae</taxon>
        <taxon>Pentapetalae</taxon>
        <taxon>asterids</taxon>
        <taxon>campanulids</taxon>
        <taxon>Asterales</taxon>
        <taxon>Asteraceae</taxon>
        <taxon>Asteroideae</taxon>
        <taxon>Heliantheae alliance</taxon>
        <taxon>Heliantheae</taxon>
        <taxon>Helianthus</taxon>
    </lineage>
</organism>
<dbReference type="InterPro" id="IPR036047">
    <property type="entry name" value="F-box-like_dom_sf"/>
</dbReference>
<dbReference type="PANTHER" id="PTHR34223">
    <property type="entry name" value="OS11G0201299 PROTEIN"/>
    <property type="match status" value="1"/>
</dbReference>
<evidence type="ECO:0000259" key="1">
    <source>
        <dbReference type="PROSITE" id="PS50181"/>
    </source>
</evidence>
<accession>A0A251U839</accession>
<dbReference type="Proteomes" id="UP000215914">
    <property type="component" value="Chromosome 8"/>
</dbReference>
<dbReference type="Gramene" id="mRNA:HanXRQr2_Chr01g0021111">
    <property type="protein sequence ID" value="CDS:HanXRQr2_Chr01g0021111.1"/>
    <property type="gene ID" value="HanXRQr2_Chr01g0021111"/>
</dbReference>
<reference evidence="2 4" key="1">
    <citation type="journal article" date="2017" name="Nature">
        <title>The sunflower genome provides insights into oil metabolism, flowering and Asterid evolution.</title>
        <authorList>
            <person name="Badouin H."/>
            <person name="Gouzy J."/>
            <person name="Grassa C.J."/>
            <person name="Murat F."/>
            <person name="Staton S.E."/>
            <person name="Cottret L."/>
            <person name="Lelandais-Briere C."/>
            <person name="Owens G.L."/>
            <person name="Carrere S."/>
            <person name="Mayjonade B."/>
            <person name="Legrand L."/>
            <person name="Gill N."/>
            <person name="Kane N.C."/>
            <person name="Bowers J.E."/>
            <person name="Hubner S."/>
            <person name="Bellec A."/>
            <person name="Berard A."/>
            <person name="Berges H."/>
            <person name="Blanchet N."/>
            <person name="Boniface M.C."/>
            <person name="Brunel D."/>
            <person name="Catrice O."/>
            <person name="Chaidir N."/>
            <person name="Claudel C."/>
            <person name="Donnadieu C."/>
            <person name="Faraut T."/>
            <person name="Fievet G."/>
            <person name="Helmstetter N."/>
            <person name="King M."/>
            <person name="Knapp S.J."/>
            <person name="Lai Z."/>
            <person name="Le Paslier M.C."/>
            <person name="Lippi Y."/>
            <person name="Lorenzon L."/>
            <person name="Mandel J.R."/>
            <person name="Marage G."/>
            <person name="Marchand G."/>
            <person name="Marquand E."/>
            <person name="Bret-Mestries E."/>
            <person name="Morien E."/>
            <person name="Nambeesan S."/>
            <person name="Nguyen T."/>
            <person name="Pegot-Espagnet P."/>
            <person name="Pouilly N."/>
            <person name="Raftis F."/>
            <person name="Sallet E."/>
            <person name="Schiex T."/>
            <person name="Thomas J."/>
            <person name="Vandecasteele C."/>
            <person name="Vares D."/>
            <person name="Vear F."/>
            <person name="Vautrin S."/>
            <person name="Crespi M."/>
            <person name="Mangin B."/>
            <person name="Burke J.M."/>
            <person name="Salse J."/>
            <person name="Munos S."/>
            <person name="Vincourt P."/>
            <person name="Rieseberg L.H."/>
            <person name="Langlade N.B."/>
        </authorList>
    </citation>
    <scope>NUCLEOTIDE SEQUENCE [LARGE SCALE GENOMIC DNA]</scope>
    <source>
        <strain evidence="4">cv. SF193</strain>
        <tissue evidence="2">Leaves</tissue>
    </source>
</reference>
<dbReference type="InterPro" id="IPR053197">
    <property type="entry name" value="F-box_SCFL_complex_component"/>
</dbReference>
<dbReference type="Pfam" id="PF00646">
    <property type="entry name" value="F-box"/>
    <property type="match status" value="1"/>
</dbReference>
<evidence type="ECO:0000313" key="3">
    <source>
        <dbReference type="EMBL" id="OTG19259.1"/>
    </source>
</evidence>
<evidence type="ECO:0000313" key="2">
    <source>
        <dbReference type="EMBL" id="KAF5821979.1"/>
    </source>
</evidence>
<dbReference type="STRING" id="4232.A0A251U839"/>
<dbReference type="InterPro" id="IPR001810">
    <property type="entry name" value="F-box_dom"/>
</dbReference>
<dbReference type="EMBL" id="MNCJ02000316">
    <property type="protein sequence ID" value="KAF5821979.1"/>
    <property type="molecule type" value="Genomic_DNA"/>
</dbReference>
<dbReference type="InParanoid" id="A0A251U839"/>
<feature type="domain" description="F-box" evidence="1">
    <location>
        <begin position="11"/>
        <end position="64"/>
    </location>
</feature>
<proteinExistence type="predicted"/>
<dbReference type="PROSITE" id="PS50181">
    <property type="entry name" value="FBOX"/>
    <property type="match status" value="1"/>
</dbReference>
<reference evidence="3" key="2">
    <citation type="submission" date="2017-02" db="EMBL/GenBank/DDBJ databases">
        <title>Sunflower complete genome.</title>
        <authorList>
            <person name="Langlade N."/>
            <person name="Munos S."/>
        </authorList>
    </citation>
    <scope>NUCLEOTIDE SEQUENCE [LARGE SCALE GENOMIC DNA]</scope>
    <source>
        <tissue evidence="3">Leaves</tissue>
    </source>
</reference>